<feature type="domain" description="FAD/NAD(P)-binding" evidence="1">
    <location>
        <begin position="31"/>
        <end position="231"/>
    </location>
</feature>
<dbReference type="AlphaFoldDB" id="A0A2T2ZRV3"/>
<dbReference type="EMBL" id="KZ678895">
    <property type="protein sequence ID" value="PSR74223.1"/>
    <property type="molecule type" value="Genomic_DNA"/>
</dbReference>
<dbReference type="GO" id="GO:0005737">
    <property type="term" value="C:cytoplasm"/>
    <property type="evidence" value="ECO:0007669"/>
    <property type="project" value="TreeGrafter"/>
</dbReference>
<dbReference type="InterPro" id="IPR036188">
    <property type="entry name" value="FAD/NAD-bd_sf"/>
</dbReference>
<protein>
    <recommendedName>
        <fullName evidence="1">FAD/NAD(P)-binding domain-containing protein</fullName>
    </recommendedName>
</protein>
<reference evidence="2 3" key="1">
    <citation type="journal article" date="2018" name="Mycol. Prog.">
        <title>Coniella lustricola, a new species from submerged detritus.</title>
        <authorList>
            <person name="Raudabaugh D.B."/>
            <person name="Iturriaga T."/>
            <person name="Carver A."/>
            <person name="Mondo S."/>
            <person name="Pangilinan J."/>
            <person name="Lipzen A."/>
            <person name="He G."/>
            <person name="Amirebrahimi M."/>
            <person name="Grigoriev I.V."/>
            <person name="Miller A.N."/>
        </authorList>
    </citation>
    <scope>NUCLEOTIDE SEQUENCE [LARGE SCALE GENOMIC DNA]</scope>
    <source>
        <strain evidence="2 3">B22-T-1</strain>
    </source>
</reference>
<proteinExistence type="predicted"/>
<dbReference type="PANTHER" id="PTHR43735:SF24">
    <property type="entry name" value="NUCLEOTIDE-DISULPHIDE OXIDOREDUCTASE AMID-LIKE, PUTATIVE (AFU_ORTHOLOGUE AFUA_1G17180)-RELATED"/>
    <property type="match status" value="1"/>
</dbReference>
<dbReference type="PRINTS" id="PR00368">
    <property type="entry name" value="FADPNR"/>
</dbReference>
<dbReference type="STRING" id="2025994.A0A2T2ZRV3"/>
<dbReference type="InterPro" id="IPR023753">
    <property type="entry name" value="FAD/NAD-binding_dom"/>
</dbReference>
<dbReference type="OrthoDB" id="202203at2759"/>
<name>A0A2T2ZRV3_9PEZI</name>
<feature type="non-terminal residue" evidence="2">
    <location>
        <position position="1"/>
    </location>
</feature>
<accession>A0A2T2ZRV3</accession>
<sequence length="371" mass="39704">HLIGSPLALADEAYAERAWVPYADMAALTSTSKITVLQGSATSIDPAAKIATVSLHHQHSEKHSQKHSQKHIPYDYLIVATGLRRVWPVVPQSLTRAAYLAEARAHISAVRAAASWHDHAGIVVVGGGAVGIEMAAELKLTHPAARVTLVHSHEQLLSSEALPDEAKDVALGLLHEAGVETLLGTRVAGTREIVNNKTQTLTQVTLTNGHTILASAVIKAISHSRPSTSFLPCSALDPATGLIRAQPNLMFPDDGAVLPNAASHFAVGDAVRWSGIKRCGAAMHFGYIAAHNIHEKTNKRSKRYEPAFKELGEIPPMIGLAVGKKAMSYSPGQGVAAGEDVMKAYFGDDLGFDICWRYMKLGLPVGREEKE</sequence>
<gene>
    <name evidence="2" type="ORF">BD289DRAFT_380025</name>
</gene>
<organism evidence="2 3">
    <name type="scientific">Coniella lustricola</name>
    <dbReference type="NCBI Taxonomy" id="2025994"/>
    <lineage>
        <taxon>Eukaryota</taxon>
        <taxon>Fungi</taxon>
        <taxon>Dikarya</taxon>
        <taxon>Ascomycota</taxon>
        <taxon>Pezizomycotina</taxon>
        <taxon>Sordariomycetes</taxon>
        <taxon>Sordariomycetidae</taxon>
        <taxon>Diaporthales</taxon>
        <taxon>Schizoparmaceae</taxon>
        <taxon>Coniella</taxon>
    </lineage>
</organism>
<dbReference type="PANTHER" id="PTHR43735">
    <property type="entry name" value="APOPTOSIS-INDUCING FACTOR 1"/>
    <property type="match status" value="1"/>
</dbReference>
<dbReference type="GO" id="GO:0050660">
    <property type="term" value="F:flavin adenine dinucleotide binding"/>
    <property type="evidence" value="ECO:0007669"/>
    <property type="project" value="TreeGrafter"/>
</dbReference>
<dbReference type="Pfam" id="PF07992">
    <property type="entry name" value="Pyr_redox_2"/>
    <property type="match status" value="1"/>
</dbReference>
<dbReference type="InParanoid" id="A0A2T2ZRV3"/>
<evidence type="ECO:0000259" key="1">
    <source>
        <dbReference type="Pfam" id="PF07992"/>
    </source>
</evidence>
<dbReference type="Proteomes" id="UP000241462">
    <property type="component" value="Unassembled WGS sequence"/>
</dbReference>
<dbReference type="Gene3D" id="3.50.50.60">
    <property type="entry name" value="FAD/NAD(P)-binding domain"/>
    <property type="match status" value="2"/>
</dbReference>
<evidence type="ECO:0000313" key="2">
    <source>
        <dbReference type="EMBL" id="PSR74223.1"/>
    </source>
</evidence>
<dbReference type="SUPFAM" id="SSF51905">
    <property type="entry name" value="FAD/NAD(P)-binding domain"/>
    <property type="match status" value="1"/>
</dbReference>
<dbReference type="GO" id="GO:0004174">
    <property type="term" value="F:electron-transferring-flavoprotein dehydrogenase activity"/>
    <property type="evidence" value="ECO:0007669"/>
    <property type="project" value="TreeGrafter"/>
</dbReference>
<keyword evidence="3" id="KW-1185">Reference proteome</keyword>
<evidence type="ECO:0000313" key="3">
    <source>
        <dbReference type="Proteomes" id="UP000241462"/>
    </source>
</evidence>